<dbReference type="Proteomes" id="UP001055072">
    <property type="component" value="Unassembled WGS sequence"/>
</dbReference>
<name>A0ACB8U598_9APHY</name>
<dbReference type="EMBL" id="MU274910">
    <property type="protein sequence ID" value="KAI0089487.1"/>
    <property type="molecule type" value="Genomic_DNA"/>
</dbReference>
<accession>A0ACB8U598</accession>
<proteinExistence type="predicted"/>
<evidence type="ECO:0000313" key="1">
    <source>
        <dbReference type="EMBL" id="KAI0089487.1"/>
    </source>
</evidence>
<reference evidence="1" key="1">
    <citation type="journal article" date="2021" name="Environ. Microbiol.">
        <title>Gene family expansions and transcriptome signatures uncover fungal adaptations to wood decay.</title>
        <authorList>
            <person name="Hage H."/>
            <person name="Miyauchi S."/>
            <person name="Viragh M."/>
            <person name="Drula E."/>
            <person name="Min B."/>
            <person name="Chaduli D."/>
            <person name="Navarro D."/>
            <person name="Favel A."/>
            <person name="Norest M."/>
            <person name="Lesage-Meessen L."/>
            <person name="Balint B."/>
            <person name="Merenyi Z."/>
            <person name="de Eugenio L."/>
            <person name="Morin E."/>
            <person name="Martinez A.T."/>
            <person name="Baldrian P."/>
            <person name="Stursova M."/>
            <person name="Martinez M.J."/>
            <person name="Novotny C."/>
            <person name="Magnuson J.K."/>
            <person name="Spatafora J.W."/>
            <person name="Maurice S."/>
            <person name="Pangilinan J."/>
            <person name="Andreopoulos W."/>
            <person name="LaButti K."/>
            <person name="Hundley H."/>
            <person name="Na H."/>
            <person name="Kuo A."/>
            <person name="Barry K."/>
            <person name="Lipzen A."/>
            <person name="Henrissat B."/>
            <person name="Riley R."/>
            <person name="Ahrendt S."/>
            <person name="Nagy L.G."/>
            <person name="Grigoriev I.V."/>
            <person name="Martin F."/>
            <person name="Rosso M.N."/>
        </authorList>
    </citation>
    <scope>NUCLEOTIDE SEQUENCE</scope>
    <source>
        <strain evidence="1">CBS 384.51</strain>
    </source>
</reference>
<evidence type="ECO:0000313" key="2">
    <source>
        <dbReference type="Proteomes" id="UP001055072"/>
    </source>
</evidence>
<comment type="caution">
    <text evidence="1">The sequence shown here is derived from an EMBL/GenBank/DDBJ whole genome shotgun (WGS) entry which is preliminary data.</text>
</comment>
<gene>
    <name evidence="1" type="ORF">BDY19DRAFT_106221</name>
</gene>
<keyword evidence="2" id="KW-1185">Reference proteome</keyword>
<protein>
    <submittedName>
        <fullName evidence="1">Uncharacterized protein</fullName>
    </submittedName>
</protein>
<sequence length="339" mass="36987">MSPKPTSILADATNTVRKGLRRMASGGLTGSERPRARGKENYPLPPPLPTPLTPFFSPIAPNGVPSAFPLPLPGTPGHARRRRGSEEREVGEDGDGREVEERYTGNLHRDGNENRNRKGSWDAVDGMIVIKVSVPCTDDIWRFKVPVGVSLRSFRRKVEVKVGFAVWFVDTRGPSSSYVGARGEGGGGWIEGGVGRKVGTEEGFRKWVEGRVGKDGRNTPLVAIPRRPHPHSTSTPQSPHQDEQPQQQLALPSASPTLPLAPTARGLSLSTPPLEPTNFLLLSSPMFPETPYMQEDNGEDGYGGRPDTPYTPYTPAMPATPYTPDFMCRGEGKQRRGMF</sequence>
<organism evidence="1 2">
    <name type="scientific">Irpex rosettiformis</name>
    <dbReference type="NCBI Taxonomy" id="378272"/>
    <lineage>
        <taxon>Eukaryota</taxon>
        <taxon>Fungi</taxon>
        <taxon>Dikarya</taxon>
        <taxon>Basidiomycota</taxon>
        <taxon>Agaricomycotina</taxon>
        <taxon>Agaricomycetes</taxon>
        <taxon>Polyporales</taxon>
        <taxon>Irpicaceae</taxon>
        <taxon>Irpex</taxon>
    </lineage>
</organism>